<dbReference type="InterPro" id="IPR027417">
    <property type="entry name" value="P-loop_NTPase"/>
</dbReference>
<name>A0ABS7Y6Y4_9BURK</name>
<dbReference type="Gene3D" id="3.40.50.300">
    <property type="entry name" value="P-loop containing nucleotide triphosphate hydrolases"/>
    <property type="match status" value="2"/>
</dbReference>
<sequence length="489" mass="53512">MSDKVSLGKLKTGVPGLDILLGGGLNEFSFNLITGSPGCGKTTMAHQIMFALASEQRRALFFTVLGEPPLKMLRYQQQYCFFDMDKVGSVIRYVNLAGDLRAGDFNGVLERITREVEDFAPGLVFVDSFRSVIQTARNGNEGMSDLQHFVQELGTRMTSWMATTFLIGEYQHDDTETNPIMTVADGMIALSQQAERDASVRKIRIVKMRGQAHMSGAHSFRITDDGLRVYPRLLPPLAADRLPGTAVDANPRRIPTGTPGLDELLHGGLPQGHSLLVIGPTGSGKTILGTRFLQVGVTCGETGVLMCFEKGTSRLRNAELAAMVQSGQVSVVESRLVDLTLEELEDELMQAIARSGASRVVIDSLSELSLYLAPESRRDLRDGVFRLLCSLAKRGVSAMVTIGLDEHVSNMNYTRPDMAYITDAMVGMRYAEVDGQVRRYMAVVKVRGSSHSHDVREYRITEDGLEIDPIAAPVNGVLFGSAYRASPDE</sequence>
<dbReference type="PIRSF" id="PIRSF039117">
    <property type="entry name" value="KaiC"/>
    <property type="match status" value="1"/>
</dbReference>
<dbReference type="EC" id="2.7.11.1" evidence="1"/>
<keyword evidence="6" id="KW-0378">Hydrolase</keyword>
<keyword evidence="4" id="KW-0677">Repeat</keyword>
<dbReference type="Pfam" id="PF06745">
    <property type="entry name" value="ATPase"/>
    <property type="match status" value="2"/>
</dbReference>
<keyword evidence="3" id="KW-0808">Transferase</keyword>
<feature type="domain" description="KaiC" evidence="7">
    <location>
        <begin position="8"/>
        <end position="248"/>
    </location>
</feature>
<keyword evidence="5" id="KW-0418">Kinase</keyword>
<dbReference type="RefSeq" id="WP_225237784.1">
    <property type="nucleotide sequence ID" value="NZ_JAHYBX010000001.1"/>
</dbReference>
<evidence type="ECO:0000256" key="6">
    <source>
        <dbReference type="ARBA" id="ARBA00022801"/>
    </source>
</evidence>
<dbReference type="InterPro" id="IPR014774">
    <property type="entry name" value="KaiC-like_dom"/>
</dbReference>
<evidence type="ECO:0000256" key="4">
    <source>
        <dbReference type="ARBA" id="ARBA00022737"/>
    </source>
</evidence>
<reference evidence="8 9" key="1">
    <citation type="submission" date="2021-07" db="EMBL/GenBank/DDBJ databases">
        <title>Characterization of Violacein-producing bacteria and related species.</title>
        <authorList>
            <person name="Wilson H.S."/>
            <person name="De Leon M.E."/>
        </authorList>
    </citation>
    <scope>NUCLEOTIDE SEQUENCE [LARGE SCALE GENOMIC DNA]</scope>
    <source>
        <strain evidence="8 9">HSC-2F05</strain>
    </source>
</reference>
<dbReference type="InterPro" id="IPR030665">
    <property type="entry name" value="KaiC"/>
</dbReference>
<evidence type="ECO:0000256" key="1">
    <source>
        <dbReference type="ARBA" id="ARBA00012513"/>
    </source>
</evidence>
<dbReference type="InterPro" id="IPR010624">
    <property type="entry name" value="KaiC_dom"/>
</dbReference>
<comment type="caution">
    <text evidence="8">The sequence shown here is derived from an EMBL/GenBank/DDBJ whole genome shotgun (WGS) entry which is preliminary data.</text>
</comment>
<dbReference type="PANTHER" id="PTHR42926">
    <property type="match status" value="1"/>
</dbReference>
<dbReference type="Proteomes" id="UP001198602">
    <property type="component" value="Unassembled WGS sequence"/>
</dbReference>
<evidence type="ECO:0000313" key="8">
    <source>
        <dbReference type="EMBL" id="MCA1855437.1"/>
    </source>
</evidence>
<evidence type="ECO:0000256" key="5">
    <source>
        <dbReference type="ARBA" id="ARBA00022777"/>
    </source>
</evidence>
<keyword evidence="9" id="KW-1185">Reference proteome</keyword>
<dbReference type="EMBL" id="JAHYBX010000001">
    <property type="protein sequence ID" value="MCA1855437.1"/>
    <property type="molecule type" value="Genomic_DNA"/>
</dbReference>
<accession>A0ABS7Y6Y4</accession>
<feature type="domain" description="KaiC" evidence="7">
    <location>
        <begin position="252"/>
        <end position="481"/>
    </location>
</feature>
<dbReference type="PANTHER" id="PTHR42926:SF1">
    <property type="entry name" value="CIRCADIAN CLOCK OSCILLATOR PROTEIN KAIC 1"/>
    <property type="match status" value="1"/>
</dbReference>
<evidence type="ECO:0000313" key="9">
    <source>
        <dbReference type="Proteomes" id="UP001198602"/>
    </source>
</evidence>
<evidence type="ECO:0000259" key="7">
    <source>
        <dbReference type="PROSITE" id="PS51146"/>
    </source>
</evidence>
<evidence type="ECO:0000256" key="3">
    <source>
        <dbReference type="ARBA" id="ARBA00022679"/>
    </source>
</evidence>
<organism evidence="8 9">
    <name type="scientific">Massilia hydrophila</name>
    <dbReference type="NCBI Taxonomy" id="3044279"/>
    <lineage>
        <taxon>Bacteria</taxon>
        <taxon>Pseudomonadati</taxon>
        <taxon>Pseudomonadota</taxon>
        <taxon>Betaproteobacteria</taxon>
        <taxon>Burkholderiales</taxon>
        <taxon>Oxalobacteraceae</taxon>
        <taxon>Telluria group</taxon>
        <taxon>Massilia</taxon>
    </lineage>
</organism>
<keyword evidence="2" id="KW-0597">Phosphoprotein</keyword>
<proteinExistence type="predicted"/>
<dbReference type="InterPro" id="IPR051347">
    <property type="entry name" value="Circadian_clock_KaiC-rel"/>
</dbReference>
<protein>
    <recommendedName>
        <fullName evidence="1">non-specific serine/threonine protein kinase</fullName>
        <ecNumber evidence="1">2.7.11.1</ecNumber>
    </recommendedName>
</protein>
<evidence type="ECO:0000256" key="2">
    <source>
        <dbReference type="ARBA" id="ARBA00022553"/>
    </source>
</evidence>
<dbReference type="SUPFAM" id="SSF52540">
    <property type="entry name" value="P-loop containing nucleoside triphosphate hydrolases"/>
    <property type="match status" value="2"/>
</dbReference>
<dbReference type="PROSITE" id="PS51146">
    <property type="entry name" value="KAIC"/>
    <property type="match status" value="2"/>
</dbReference>
<gene>
    <name evidence="8" type="ORF">LE190_05795</name>
</gene>